<keyword evidence="1" id="KW-1133">Transmembrane helix</keyword>
<dbReference type="PANTHER" id="PTHR37299:SF1">
    <property type="entry name" value="STAGE 0 SPORULATION PROTEIN A HOMOLOG"/>
    <property type="match status" value="1"/>
</dbReference>
<reference evidence="3 4" key="1">
    <citation type="submission" date="2024-05" db="EMBL/GenBank/DDBJ databases">
        <authorList>
            <person name="Duchaud E."/>
        </authorList>
    </citation>
    <scope>NUCLEOTIDE SEQUENCE [LARGE SCALE GENOMIC DNA]</scope>
    <source>
        <strain evidence="3">Ena-SAMPLE-TAB-13-05-2024-13:56:06:370-140302</strain>
    </source>
</reference>
<feature type="domain" description="HTH LytTR-type" evidence="2">
    <location>
        <begin position="159"/>
        <end position="242"/>
    </location>
</feature>
<dbReference type="GO" id="GO:0003677">
    <property type="term" value="F:DNA binding"/>
    <property type="evidence" value="ECO:0007669"/>
    <property type="project" value="UniProtKB-KW"/>
</dbReference>
<feature type="transmembrane region" description="Helical" evidence="1">
    <location>
        <begin position="88"/>
        <end position="114"/>
    </location>
</feature>
<dbReference type="Pfam" id="PF04397">
    <property type="entry name" value="LytTR"/>
    <property type="match status" value="1"/>
</dbReference>
<dbReference type="RefSeq" id="WP_348712634.1">
    <property type="nucleotide sequence ID" value="NZ_CAXIXY010000005.1"/>
</dbReference>
<dbReference type="InterPro" id="IPR007492">
    <property type="entry name" value="LytTR_DNA-bd_dom"/>
</dbReference>
<evidence type="ECO:0000259" key="2">
    <source>
        <dbReference type="PROSITE" id="PS50930"/>
    </source>
</evidence>
<keyword evidence="1" id="KW-0472">Membrane</keyword>
<sequence>MEVIESFKSFYRKHAVIIRNLTVLILLSIITSHLTNHELFSPNSSYDFPWESTLISTGLGIIISLIAHQNFKYYTTHYFSKSVSTTIIIRYVLSTLGIISIAYLVVYCLLIWLTHNNFEFYYFLIGLLVTLLLCVIAITLMYGEKIYKLHKSNFSNLSLTIQRNGKTVKVSYQEIAYFFSEEKVVYVMKINGESIATEFTLQELEEKLIQNVFFRANRQFILHLSSINEVTTIENGKLQVSLQPKKTDSDHLQLVVSRYKKQEFLNWFNPSEKS</sequence>
<feature type="transmembrane region" description="Helical" evidence="1">
    <location>
        <begin position="48"/>
        <end position="67"/>
    </location>
</feature>
<keyword evidence="3" id="KW-0238">DNA-binding</keyword>
<proteinExistence type="predicted"/>
<evidence type="ECO:0000313" key="4">
    <source>
        <dbReference type="Proteomes" id="UP001497416"/>
    </source>
</evidence>
<keyword evidence="4" id="KW-1185">Reference proteome</keyword>
<dbReference type="EMBL" id="CAXIXY010000005">
    <property type="protein sequence ID" value="CAL2089128.1"/>
    <property type="molecule type" value="Genomic_DNA"/>
</dbReference>
<accession>A0ABM9P3D5</accession>
<evidence type="ECO:0000256" key="1">
    <source>
        <dbReference type="SAM" id="Phobius"/>
    </source>
</evidence>
<dbReference type="Proteomes" id="UP001497416">
    <property type="component" value="Unassembled WGS sequence"/>
</dbReference>
<comment type="caution">
    <text evidence="3">The sequence shown here is derived from an EMBL/GenBank/DDBJ whole genome shotgun (WGS) entry which is preliminary data.</text>
</comment>
<organism evidence="3 4">
    <name type="scientific">Tenacibaculum platacis</name>
    <dbReference type="NCBI Taxonomy" id="3137852"/>
    <lineage>
        <taxon>Bacteria</taxon>
        <taxon>Pseudomonadati</taxon>
        <taxon>Bacteroidota</taxon>
        <taxon>Flavobacteriia</taxon>
        <taxon>Flavobacteriales</taxon>
        <taxon>Flavobacteriaceae</taxon>
        <taxon>Tenacibaculum</taxon>
    </lineage>
</organism>
<feature type="transmembrane region" description="Helical" evidence="1">
    <location>
        <begin position="16"/>
        <end position="36"/>
    </location>
</feature>
<dbReference type="SMART" id="SM00850">
    <property type="entry name" value="LytTR"/>
    <property type="match status" value="1"/>
</dbReference>
<keyword evidence="1" id="KW-0812">Transmembrane</keyword>
<dbReference type="InterPro" id="IPR046947">
    <property type="entry name" value="LytR-like"/>
</dbReference>
<evidence type="ECO:0000313" key="3">
    <source>
        <dbReference type="EMBL" id="CAL2089128.1"/>
    </source>
</evidence>
<protein>
    <submittedName>
        <fullName evidence="3">LytTr DNA-binding region</fullName>
    </submittedName>
</protein>
<dbReference type="PROSITE" id="PS50930">
    <property type="entry name" value="HTH_LYTTR"/>
    <property type="match status" value="1"/>
</dbReference>
<gene>
    <name evidence="3" type="ORF">T190607A01A_30257</name>
</gene>
<dbReference type="Gene3D" id="2.40.50.1020">
    <property type="entry name" value="LytTr DNA-binding domain"/>
    <property type="match status" value="1"/>
</dbReference>
<dbReference type="PANTHER" id="PTHR37299">
    <property type="entry name" value="TRANSCRIPTIONAL REGULATOR-RELATED"/>
    <property type="match status" value="1"/>
</dbReference>
<feature type="transmembrane region" description="Helical" evidence="1">
    <location>
        <begin position="120"/>
        <end position="142"/>
    </location>
</feature>
<name>A0ABM9P3D5_9FLAO</name>